<dbReference type="AlphaFoldDB" id="A0A0E0JZV4"/>
<sequence length="387" mass="42009">MASPAHGGSFRVLRTARTNRYELFYQPGDAVAFTVAEHDGVGVDELATDNPREVAKIAPLVPELSDGGAVLAVQATVLLPARRGLALGVTLHHTACDGSSSTHFLRTWATVCAGAMVLPKPPVINRKFIREREDFYDIMVARLHDHVKITSNSPDVVDNKLLATFTLSRVNLQSIRDRVTDVAASRGVPPPRCTSVVVTFAVIWRCHVRAALGDVEADKTRNHGRAHLVFSTDLRSRMEPRVPDKYLGNCIDLSFASAPKTDIAATGTDGLFAACSAISAAVDEGTRYDPGYWERCREHSREVSTSDDPPFSVAGSPRFHVYDVDFGFGRPAKVDVVSVAMTGAMSVAEGRGGCSGGIEVGIAFPPERMERFKRCFGDDVAWLSSWH</sequence>
<proteinExistence type="predicted"/>
<dbReference type="EnsemblPlants" id="OPUNC02G14950.1">
    <property type="protein sequence ID" value="OPUNC02G14950.1"/>
    <property type="gene ID" value="OPUNC02G14950"/>
</dbReference>
<dbReference type="PANTHER" id="PTHR31625">
    <property type="match status" value="1"/>
</dbReference>
<dbReference type="Gramene" id="OPUNC02G14950.1">
    <property type="protein sequence ID" value="OPUNC02G14950.1"/>
    <property type="gene ID" value="OPUNC02G14950"/>
</dbReference>
<organism evidence="3">
    <name type="scientific">Oryza punctata</name>
    <name type="common">Red rice</name>
    <dbReference type="NCBI Taxonomy" id="4537"/>
    <lineage>
        <taxon>Eukaryota</taxon>
        <taxon>Viridiplantae</taxon>
        <taxon>Streptophyta</taxon>
        <taxon>Embryophyta</taxon>
        <taxon>Tracheophyta</taxon>
        <taxon>Spermatophyta</taxon>
        <taxon>Magnoliopsida</taxon>
        <taxon>Liliopsida</taxon>
        <taxon>Poales</taxon>
        <taxon>Poaceae</taxon>
        <taxon>BOP clade</taxon>
        <taxon>Oryzoideae</taxon>
        <taxon>Oryzeae</taxon>
        <taxon>Oryzinae</taxon>
        <taxon>Oryza</taxon>
    </lineage>
</organism>
<evidence type="ECO:0000313" key="3">
    <source>
        <dbReference type="EnsemblPlants" id="OPUNC02G14950.1"/>
    </source>
</evidence>
<reference evidence="3" key="2">
    <citation type="submission" date="2018-05" db="EMBL/GenBank/DDBJ databases">
        <title>OpunRS2 (Oryza punctata Reference Sequence Version 2).</title>
        <authorList>
            <person name="Zhang J."/>
            <person name="Kudrna D."/>
            <person name="Lee S."/>
            <person name="Talag J."/>
            <person name="Welchert J."/>
            <person name="Wing R.A."/>
        </authorList>
    </citation>
    <scope>NUCLEOTIDE SEQUENCE [LARGE SCALE GENOMIC DNA]</scope>
</reference>
<dbReference type="STRING" id="4537.A0A0E0JZV4"/>
<evidence type="ECO:0000313" key="4">
    <source>
        <dbReference type="Proteomes" id="UP000026962"/>
    </source>
</evidence>
<dbReference type="HOGENOM" id="CLU_014546_7_0_1"/>
<dbReference type="Pfam" id="PF02458">
    <property type="entry name" value="Transferase"/>
    <property type="match status" value="1"/>
</dbReference>
<dbReference type="InterPro" id="IPR051504">
    <property type="entry name" value="Plant_metabolite_acyltrans"/>
</dbReference>
<protein>
    <submittedName>
        <fullName evidence="3">Uncharacterized protein</fullName>
    </submittedName>
</protein>
<dbReference type="Gene3D" id="3.30.559.10">
    <property type="entry name" value="Chloramphenicol acetyltransferase-like domain"/>
    <property type="match status" value="2"/>
</dbReference>
<name>A0A0E0JZV4_ORYPU</name>
<accession>A0A0E0JZV4</accession>
<evidence type="ECO:0000256" key="1">
    <source>
        <dbReference type="ARBA" id="ARBA00022679"/>
    </source>
</evidence>
<dbReference type="InterPro" id="IPR023213">
    <property type="entry name" value="CAT-like_dom_sf"/>
</dbReference>
<dbReference type="Proteomes" id="UP000026962">
    <property type="component" value="Chromosome 2"/>
</dbReference>
<evidence type="ECO:0000256" key="2">
    <source>
        <dbReference type="ARBA" id="ARBA00023315"/>
    </source>
</evidence>
<reference evidence="3" key="1">
    <citation type="submission" date="2015-04" db="UniProtKB">
        <authorList>
            <consortium name="EnsemblPlants"/>
        </authorList>
    </citation>
    <scope>IDENTIFICATION</scope>
</reference>
<dbReference type="OMA" id="TSWAHIC"/>
<keyword evidence="1" id="KW-0808">Transferase</keyword>
<keyword evidence="2" id="KW-0012">Acyltransferase</keyword>
<dbReference type="GO" id="GO:0050734">
    <property type="term" value="F:hydroxycinnamoyltransferase activity"/>
    <property type="evidence" value="ECO:0007669"/>
    <property type="project" value="UniProtKB-ARBA"/>
</dbReference>
<keyword evidence="4" id="KW-1185">Reference proteome</keyword>
<dbReference type="eggNOG" id="ENOG502QPXT">
    <property type="taxonomic scope" value="Eukaryota"/>
</dbReference>